<sequence length="515" mass="55319">MSTDQPIIPGFYPDPSICRAGDTYYIVNSSFEYLPGLPIHSSTDLVTWTPVGNALTRTGQIAEHAGVASSSIYAPTIRYHDGRFWIAGTNVLTHGGGVGQFIITADDPAGPWSDPAHVPGTIGIDPDLAWDEDGVCRLTWTSLSAEMRGIASVPIDPSTGETLGEPKLLWQGTGGAHPEGPHLYRLDGWWYLLLAEGGTARGHAATIARARTLDGPFESAPTNPILTHRGRDHPVQNTGHADVVQLGDGDWAMVYLGVRPRGVTPGFHVNGRETFLAGIDWIDGWPVVDESRFTVTQADHSFDDTFDTATLDQRWLGVGMFPSSFTRRAEGPGLVIDADSGGPGIPLLATRVRDTEWSASARFDATAGTGRLVMRIDKEHGCALTFDGEAVEAAVTIGPAVRTFSRLPLERGALPTLRISVRRPETTPHWTPDEVDIVELSVVTDDGSEQVLASFDGRHISTEVAGRFTGRVVGVEGLSGRVVLREMRYVSGARPAGEPTSPAVEADTARWSDCS</sequence>
<evidence type="ECO:0000313" key="7">
    <source>
        <dbReference type="Proteomes" id="UP001500908"/>
    </source>
</evidence>
<keyword evidence="3 4" id="KW-0326">Glycosidase</keyword>
<dbReference type="CDD" id="cd18617">
    <property type="entry name" value="GH43_XynB-like"/>
    <property type="match status" value="1"/>
</dbReference>
<keyword evidence="7" id="KW-1185">Reference proteome</keyword>
<dbReference type="Gene3D" id="2.60.120.200">
    <property type="match status" value="1"/>
</dbReference>
<dbReference type="InterPro" id="IPR006710">
    <property type="entry name" value="Glyco_hydro_43"/>
</dbReference>
<dbReference type="Pfam" id="PF04616">
    <property type="entry name" value="Glyco_hydro_43"/>
    <property type="match status" value="1"/>
</dbReference>
<dbReference type="EMBL" id="BAABDD010000012">
    <property type="protein sequence ID" value="GAA3748146.1"/>
    <property type="molecule type" value="Genomic_DNA"/>
</dbReference>
<reference evidence="7" key="1">
    <citation type="journal article" date="2019" name="Int. J. Syst. Evol. Microbiol.">
        <title>The Global Catalogue of Microorganisms (GCM) 10K type strain sequencing project: providing services to taxonomists for standard genome sequencing and annotation.</title>
        <authorList>
            <consortium name="The Broad Institute Genomics Platform"/>
            <consortium name="The Broad Institute Genome Sequencing Center for Infectious Disease"/>
            <person name="Wu L."/>
            <person name="Ma J."/>
        </authorList>
    </citation>
    <scope>NUCLEOTIDE SEQUENCE [LARGE SCALE GENOMIC DNA]</scope>
    <source>
        <strain evidence="7">JCM 17137</strain>
    </source>
</reference>
<keyword evidence="2 4" id="KW-0378">Hydrolase</keyword>
<evidence type="ECO:0000256" key="5">
    <source>
        <dbReference type="SAM" id="MobiDB-lite"/>
    </source>
</evidence>
<organism evidence="6 7">
    <name type="scientific">Salinactinospora qingdaonensis</name>
    <dbReference type="NCBI Taxonomy" id="702744"/>
    <lineage>
        <taxon>Bacteria</taxon>
        <taxon>Bacillati</taxon>
        <taxon>Actinomycetota</taxon>
        <taxon>Actinomycetes</taxon>
        <taxon>Streptosporangiales</taxon>
        <taxon>Nocardiopsidaceae</taxon>
        <taxon>Salinactinospora</taxon>
    </lineage>
</organism>
<name>A0ABP7FUX5_9ACTN</name>
<dbReference type="RefSeq" id="WP_344972045.1">
    <property type="nucleotide sequence ID" value="NZ_BAABDD010000012.1"/>
</dbReference>
<gene>
    <name evidence="6" type="ORF">GCM10022402_29340</name>
</gene>
<evidence type="ECO:0000313" key="6">
    <source>
        <dbReference type="EMBL" id="GAA3748146.1"/>
    </source>
</evidence>
<dbReference type="SUPFAM" id="SSF75005">
    <property type="entry name" value="Arabinanase/levansucrase/invertase"/>
    <property type="match status" value="1"/>
</dbReference>
<comment type="similarity">
    <text evidence="1 4">Belongs to the glycosyl hydrolase 43 family.</text>
</comment>
<evidence type="ECO:0000256" key="4">
    <source>
        <dbReference type="RuleBase" id="RU361187"/>
    </source>
</evidence>
<dbReference type="InterPro" id="IPR023296">
    <property type="entry name" value="Glyco_hydro_beta-prop_sf"/>
</dbReference>
<evidence type="ECO:0000256" key="3">
    <source>
        <dbReference type="ARBA" id="ARBA00023295"/>
    </source>
</evidence>
<dbReference type="GO" id="GO:0016787">
    <property type="term" value="F:hydrolase activity"/>
    <property type="evidence" value="ECO:0007669"/>
    <property type="project" value="UniProtKB-KW"/>
</dbReference>
<dbReference type="InterPro" id="IPR051795">
    <property type="entry name" value="Glycosyl_Hydrlase_43"/>
</dbReference>
<comment type="caution">
    <text evidence="6">The sequence shown here is derived from an EMBL/GenBank/DDBJ whole genome shotgun (WGS) entry which is preliminary data.</text>
</comment>
<proteinExistence type="inferred from homology"/>
<protein>
    <submittedName>
        <fullName evidence="6">Glycoside hydrolase family 43 protein</fullName>
    </submittedName>
</protein>
<evidence type="ECO:0000256" key="1">
    <source>
        <dbReference type="ARBA" id="ARBA00009865"/>
    </source>
</evidence>
<dbReference type="PANTHER" id="PTHR42812:SF12">
    <property type="entry name" value="BETA-XYLOSIDASE-RELATED"/>
    <property type="match status" value="1"/>
</dbReference>
<accession>A0ABP7FUX5</accession>
<dbReference type="Gene3D" id="2.115.10.20">
    <property type="entry name" value="Glycosyl hydrolase domain, family 43"/>
    <property type="match status" value="1"/>
</dbReference>
<dbReference type="PANTHER" id="PTHR42812">
    <property type="entry name" value="BETA-XYLOSIDASE"/>
    <property type="match status" value="1"/>
</dbReference>
<feature type="region of interest" description="Disordered" evidence="5">
    <location>
        <begin position="493"/>
        <end position="515"/>
    </location>
</feature>
<dbReference type="Proteomes" id="UP001500908">
    <property type="component" value="Unassembled WGS sequence"/>
</dbReference>
<evidence type="ECO:0000256" key="2">
    <source>
        <dbReference type="ARBA" id="ARBA00022801"/>
    </source>
</evidence>